<evidence type="ECO:0000313" key="2">
    <source>
        <dbReference type="EMBL" id="CAF97002.1"/>
    </source>
</evidence>
<gene>
    <name evidence="2" type="ORF">GSTENG00014238001</name>
</gene>
<evidence type="ECO:0000256" key="1">
    <source>
        <dbReference type="SAM" id="MobiDB-lite"/>
    </source>
</evidence>
<accession>Q4SQT0</accession>
<dbReference type="KEGG" id="tng:GSTEN00014238G001"/>
<organism evidence="2">
    <name type="scientific">Tetraodon nigroviridis</name>
    <name type="common">Spotted green pufferfish</name>
    <name type="synonym">Chelonodon nigroviridis</name>
    <dbReference type="NCBI Taxonomy" id="99883"/>
    <lineage>
        <taxon>Eukaryota</taxon>
        <taxon>Metazoa</taxon>
        <taxon>Chordata</taxon>
        <taxon>Craniata</taxon>
        <taxon>Vertebrata</taxon>
        <taxon>Euteleostomi</taxon>
        <taxon>Actinopterygii</taxon>
        <taxon>Neopterygii</taxon>
        <taxon>Teleostei</taxon>
        <taxon>Neoteleostei</taxon>
        <taxon>Acanthomorphata</taxon>
        <taxon>Eupercaria</taxon>
        <taxon>Tetraodontiformes</taxon>
        <taxon>Tetradontoidea</taxon>
        <taxon>Tetraodontidae</taxon>
        <taxon>Tetraodon</taxon>
    </lineage>
</organism>
<feature type="region of interest" description="Disordered" evidence="1">
    <location>
        <begin position="51"/>
        <end position="100"/>
    </location>
</feature>
<protein>
    <submittedName>
        <fullName evidence="2">(spotted green pufferfish) hypothetical protein</fullName>
    </submittedName>
</protein>
<feature type="compositionally biased region" description="Polar residues" evidence="1">
    <location>
        <begin position="62"/>
        <end position="73"/>
    </location>
</feature>
<name>Q4SQT0_TETNG</name>
<reference evidence="2" key="2">
    <citation type="submission" date="2004-02" db="EMBL/GenBank/DDBJ databases">
        <authorList>
            <consortium name="Genoscope"/>
            <consortium name="Whitehead Institute Centre for Genome Research"/>
        </authorList>
    </citation>
    <scope>NUCLEOTIDE SEQUENCE</scope>
</reference>
<reference evidence="2" key="1">
    <citation type="journal article" date="2004" name="Nature">
        <title>Genome duplication in the teleost fish Tetraodon nigroviridis reveals the early vertebrate proto-karyotype.</title>
        <authorList>
            <person name="Jaillon O."/>
            <person name="Aury J.-M."/>
            <person name="Brunet F."/>
            <person name="Petit J.-L."/>
            <person name="Stange-Thomann N."/>
            <person name="Mauceli E."/>
            <person name="Bouneau L."/>
            <person name="Fischer C."/>
            <person name="Ozouf-Costaz C."/>
            <person name="Bernot A."/>
            <person name="Nicaud S."/>
            <person name="Jaffe D."/>
            <person name="Fisher S."/>
            <person name="Lutfalla G."/>
            <person name="Dossat C."/>
            <person name="Segurens B."/>
            <person name="Dasilva C."/>
            <person name="Salanoubat M."/>
            <person name="Levy M."/>
            <person name="Boudet N."/>
            <person name="Castellano S."/>
            <person name="Anthouard V."/>
            <person name="Jubin C."/>
            <person name="Castelli V."/>
            <person name="Katinka M."/>
            <person name="Vacherie B."/>
            <person name="Biemont C."/>
            <person name="Skalli Z."/>
            <person name="Cattolico L."/>
            <person name="Poulain J."/>
            <person name="De Berardinis V."/>
            <person name="Cruaud C."/>
            <person name="Duprat S."/>
            <person name="Brottier P."/>
            <person name="Coutanceau J.-P."/>
            <person name="Gouzy J."/>
            <person name="Parra G."/>
            <person name="Lardier G."/>
            <person name="Chapple C."/>
            <person name="McKernan K.J."/>
            <person name="McEwan P."/>
            <person name="Bosak S."/>
            <person name="Kellis M."/>
            <person name="Volff J.-N."/>
            <person name="Guigo R."/>
            <person name="Zody M.C."/>
            <person name="Mesirov J."/>
            <person name="Lindblad-Toh K."/>
            <person name="Birren B."/>
            <person name="Nusbaum C."/>
            <person name="Kahn D."/>
            <person name="Robinson-Rechavi M."/>
            <person name="Laudet V."/>
            <person name="Schachter V."/>
            <person name="Quetier F."/>
            <person name="Saurin W."/>
            <person name="Scarpelli C."/>
            <person name="Wincker P."/>
            <person name="Lander E.S."/>
            <person name="Weissenbach J."/>
            <person name="Roest Crollius H."/>
        </authorList>
    </citation>
    <scope>NUCLEOTIDE SEQUENCE [LARGE SCALE GENOMIC DNA]</scope>
</reference>
<sequence length="100" mass="10989">MEARYQVMPSMESSWCWCFLMALTRPGWSPSANETATRGCVGKTDEQLPLNQHPYYFPPSSGRHTSTQRQGQLSPVAPLGQLPGSGTATPTSAKEKTRTM</sequence>
<comment type="caution">
    <text evidence="2">The sequence shown here is derived from an EMBL/GenBank/DDBJ whole genome shotgun (WGS) entry which is preliminary data.</text>
</comment>
<dbReference type="AlphaFoldDB" id="Q4SQT0"/>
<proteinExistence type="predicted"/>
<dbReference type="EMBL" id="CAAE01014530">
    <property type="protein sequence ID" value="CAF97002.1"/>
    <property type="molecule type" value="Genomic_DNA"/>
</dbReference>